<comment type="caution">
    <text evidence="1">The sequence shown here is derived from an EMBL/GenBank/DDBJ whole genome shotgun (WGS) entry which is preliminary data.</text>
</comment>
<gene>
    <name evidence="1" type="ORF">QE364_002456</name>
</gene>
<proteinExistence type="predicted"/>
<dbReference type="EMBL" id="JAVIZJ010000006">
    <property type="protein sequence ID" value="MDR6210741.1"/>
    <property type="molecule type" value="Genomic_DNA"/>
</dbReference>
<keyword evidence="1" id="KW-0560">Oxidoreductase</keyword>
<protein>
    <submittedName>
        <fullName evidence="1">Glucose 1-dehydrogenase</fullName>
        <ecNumber evidence="1">1.1.1.47</ecNumber>
    </submittedName>
</protein>
<reference evidence="1" key="1">
    <citation type="submission" date="2023-08" db="EMBL/GenBank/DDBJ databases">
        <title>Functional and genomic diversity of the sorghum phyllosphere microbiome.</title>
        <authorList>
            <person name="Shade A."/>
        </authorList>
    </citation>
    <scope>NUCLEOTIDE SEQUENCE</scope>
    <source>
        <strain evidence="1">SORGH_AS_0885</strain>
    </source>
</reference>
<keyword evidence="2" id="KW-1185">Reference proteome</keyword>
<accession>A0ACC6IIX2</accession>
<dbReference type="EC" id="1.1.1.47" evidence="1"/>
<evidence type="ECO:0000313" key="2">
    <source>
        <dbReference type="Proteomes" id="UP001261666"/>
    </source>
</evidence>
<name>A0ACC6IIX2_9ACTN</name>
<sequence>MQEQTTAPCELEGQLCVVTGGSKGIGLAIAERYVAAGARVVIAARDEGDLARATERLEAVEGRTGEVVAQRLDVADRASVEELFERVDGLGPLNVLVANAGSGSIVPFIDIDDDLWDRTMGLNLTGTFTCMRAAARRMVAQGSGNRSIIAVSSIRGLGARPGTAHYAASKAGLNQLARVAAYELAPEGVRVNVLSPGITDTPLASVNDEVRDRMLQHVPMGRVGHTDDMARAALYLASPAAGFVTGTNLVVDGGESLW</sequence>
<organism evidence="1 2">
    <name type="scientific">Nocardioides zeae</name>
    <dbReference type="NCBI Taxonomy" id="1457234"/>
    <lineage>
        <taxon>Bacteria</taxon>
        <taxon>Bacillati</taxon>
        <taxon>Actinomycetota</taxon>
        <taxon>Actinomycetes</taxon>
        <taxon>Propionibacteriales</taxon>
        <taxon>Nocardioidaceae</taxon>
        <taxon>Nocardioides</taxon>
    </lineage>
</organism>
<dbReference type="Proteomes" id="UP001261666">
    <property type="component" value="Unassembled WGS sequence"/>
</dbReference>
<evidence type="ECO:0000313" key="1">
    <source>
        <dbReference type="EMBL" id="MDR6210741.1"/>
    </source>
</evidence>